<dbReference type="EMBL" id="QFPN01000008">
    <property type="protein sequence ID" value="PZQ12933.1"/>
    <property type="molecule type" value="Genomic_DNA"/>
</dbReference>
<dbReference type="PRINTS" id="PR00313">
    <property type="entry name" value="CABNDNGRPT"/>
</dbReference>
<reference evidence="4 5" key="1">
    <citation type="submission" date="2017-08" db="EMBL/GenBank/DDBJ databases">
        <title>Infants hospitalized years apart are colonized by the same room-sourced microbial strains.</title>
        <authorList>
            <person name="Brooks B."/>
            <person name="Olm M.R."/>
            <person name="Firek B.A."/>
            <person name="Baker R."/>
            <person name="Thomas B.C."/>
            <person name="Morowitz M.J."/>
            <person name="Banfield J.F."/>
        </authorList>
    </citation>
    <scope>NUCLEOTIDE SEQUENCE [LARGE SCALE GENOMIC DNA]</scope>
    <source>
        <strain evidence="4">S2_005_003_R2_43</strain>
    </source>
</reference>
<dbReference type="InterPro" id="IPR018511">
    <property type="entry name" value="Hemolysin-typ_Ca-bd_CS"/>
</dbReference>
<keyword evidence="2" id="KW-0964">Secreted</keyword>
<evidence type="ECO:0000256" key="3">
    <source>
        <dbReference type="SAM" id="MobiDB-lite"/>
    </source>
</evidence>
<evidence type="ECO:0008006" key="6">
    <source>
        <dbReference type="Google" id="ProtNLM"/>
    </source>
</evidence>
<feature type="compositionally biased region" description="Low complexity" evidence="3">
    <location>
        <begin position="70"/>
        <end position="82"/>
    </location>
</feature>
<feature type="compositionally biased region" description="Basic residues" evidence="3">
    <location>
        <begin position="38"/>
        <end position="54"/>
    </location>
</feature>
<dbReference type="GO" id="GO:0005509">
    <property type="term" value="F:calcium ion binding"/>
    <property type="evidence" value="ECO:0007669"/>
    <property type="project" value="InterPro"/>
</dbReference>
<dbReference type="SUPFAM" id="SSF51120">
    <property type="entry name" value="beta-Roll"/>
    <property type="match status" value="4"/>
</dbReference>
<dbReference type="AlphaFoldDB" id="A0A2W5M6E2"/>
<dbReference type="Gene3D" id="2.150.10.10">
    <property type="entry name" value="Serralysin-like metalloprotease, C-terminal"/>
    <property type="match status" value="4"/>
</dbReference>
<dbReference type="Proteomes" id="UP000249577">
    <property type="component" value="Unassembled WGS sequence"/>
</dbReference>
<evidence type="ECO:0000313" key="5">
    <source>
        <dbReference type="Proteomes" id="UP000249577"/>
    </source>
</evidence>
<evidence type="ECO:0000256" key="2">
    <source>
        <dbReference type="ARBA" id="ARBA00022525"/>
    </source>
</evidence>
<comment type="subcellular location">
    <subcellularLocation>
        <location evidence="1">Secreted</location>
    </subcellularLocation>
</comment>
<dbReference type="PANTHER" id="PTHR38340">
    <property type="entry name" value="S-LAYER PROTEIN"/>
    <property type="match status" value="1"/>
</dbReference>
<evidence type="ECO:0000256" key="1">
    <source>
        <dbReference type="ARBA" id="ARBA00004613"/>
    </source>
</evidence>
<accession>A0A2W5M6E2</accession>
<dbReference type="InterPro" id="IPR001343">
    <property type="entry name" value="Hemolysn_Ca-bd"/>
</dbReference>
<feature type="region of interest" description="Disordered" evidence="3">
    <location>
        <begin position="1"/>
        <end position="115"/>
    </location>
</feature>
<feature type="compositionally biased region" description="Basic residues" evidence="3">
    <location>
        <begin position="88"/>
        <end position="99"/>
    </location>
</feature>
<dbReference type="PROSITE" id="PS00330">
    <property type="entry name" value="HEMOLYSIN_CALCIUM"/>
    <property type="match status" value="5"/>
</dbReference>
<sequence>MRSGRSRRPTPRRGGSGCRCRSPRSRSNRTATAGGSQGRRRRRRPRRHGPSWRRGRPDAIVSPSRRVRPASRSSRPAPSPARTETRRAPRRNRRARNRRPIGAGGDPARPRRKPTLGTDIMANKYGTAAADTLFGTDLDDVIFGYGGADVLLGLDGDDKIYGGADNDSLYGGKGEDTLYGGVGDDLLQGGAGADRLDGGPGRDTASYASSSEWVHVDLSTGMGSSGDTMGDRLYGIENLVGSAHDDVLVGDAGDNRLSGGGGNDLLVGGAGADTLDGGIGNDTVSYRHAETGVVLDMIDGYSHGAAILDRLISIENIVGTDFADVVRADHADNRLFGGAGDDELWGRGGADRIDGGAGVDWARFDDSLAVRVNLETHSGSGGDAEGDEYWSIENVAGSDFGDVLIGDAKANRLLGLGGDDQLDGGAGDDLFRDAQGADRFGGGEGVDTVDYSVIENPAERVTVNLTTGKGGLGAAGDSYSGVENAIGSSGDDNTLGDSSRGAGNADRITDFAEGDRIDFSAIDGDASAAGHQGFEFIGDADFTGHGQIRVFQDGGQTFVQIDVQGSNKADMTITLDGLHDLIPGDFGLI</sequence>
<protein>
    <recommendedName>
        <fullName evidence="6">Peptidase M10 serralysin C-terminal domain-containing protein</fullName>
    </recommendedName>
</protein>
<comment type="caution">
    <text evidence="4">The sequence shown here is derived from an EMBL/GenBank/DDBJ whole genome shotgun (WGS) entry which is preliminary data.</text>
</comment>
<name>A0A2W5M6E2_ANCNO</name>
<gene>
    <name evidence="4" type="ORF">DI565_14740</name>
</gene>
<dbReference type="GO" id="GO:0005576">
    <property type="term" value="C:extracellular region"/>
    <property type="evidence" value="ECO:0007669"/>
    <property type="project" value="UniProtKB-SubCell"/>
</dbReference>
<dbReference type="Pfam" id="PF00353">
    <property type="entry name" value="HemolysinCabind"/>
    <property type="match status" value="5"/>
</dbReference>
<proteinExistence type="predicted"/>
<dbReference type="InterPro" id="IPR050557">
    <property type="entry name" value="RTX_toxin/Mannuronan_C5-epim"/>
</dbReference>
<evidence type="ECO:0000313" key="4">
    <source>
        <dbReference type="EMBL" id="PZQ12933.1"/>
    </source>
</evidence>
<dbReference type="PANTHER" id="PTHR38340:SF1">
    <property type="entry name" value="S-LAYER PROTEIN"/>
    <property type="match status" value="1"/>
</dbReference>
<dbReference type="InterPro" id="IPR011049">
    <property type="entry name" value="Serralysin-like_metalloprot_C"/>
</dbReference>
<organism evidence="4 5">
    <name type="scientific">Ancylobacter novellus</name>
    <name type="common">Thiobacillus novellus</name>
    <dbReference type="NCBI Taxonomy" id="921"/>
    <lineage>
        <taxon>Bacteria</taxon>
        <taxon>Pseudomonadati</taxon>
        <taxon>Pseudomonadota</taxon>
        <taxon>Alphaproteobacteria</taxon>
        <taxon>Hyphomicrobiales</taxon>
        <taxon>Xanthobacteraceae</taxon>
        <taxon>Ancylobacter</taxon>
    </lineage>
</organism>
<feature type="compositionally biased region" description="Basic residues" evidence="3">
    <location>
        <begin position="1"/>
        <end position="11"/>
    </location>
</feature>